<dbReference type="InterPro" id="IPR027417">
    <property type="entry name" value="P-loop_NTPase"/>
</dbReference>
<organism evidence="10 11">
    <name type="scientific">Geranomyces variabilis</name>
    <dbReference type="NCBI Taxonomy" id="109894"/>
    <lineage>
        <taxon>Eukaryota</taxon>
        <taxon>Fungi</taxon>
        <taxon>Fungi incertae sedis</taxon>
        <taxon>Chytridiomycota</taxon>
        <taxon>Chytridiomycota incertae sedis</taxon>
        <taxon>Chytridiomycetes</taxon>
        <taxon>Spizellomycetales</taxon>
        <taxon>Powellomycetaceae</taxon>
        <taxon>Geranomyces</taxon>
    </lineage>
</organism>
<reference evidence="10" key="1">
    <citation type="submission" date="2020-05" db="EMBL/GenBank/DDBJ databases">
        <title>Phylogenomic resolution of chytrid fungi.</title>
        <authorList>
            <person name="Stajich J.E."/>
            <person name="Amses K."/>
            <person name="Simmons R."/>
            <person name="Seto K."/>
            <person name="Myers J."/>
            <person name="Bonds A."/>
            <person name="Quandt C.A."/>
            <person name="Barry K."/>
            <person name="Liu P."/>
            <person name="Grigoriev I."/>
            <person name="Longcore J.E."/>
            <person name="James T.Y."/>
        </authorList>
    </citation>
    <scope>NUCLEOTIDE SEQUENCE</scope>
    <source>
        <strain evidence="10">JEL0379</strain>
    </source>
</reference>
<dbReference type="EMBL" id="JADGJQ010000106">
    <property type="protein sequence ID" value="KAJ3169438.1"/>
    <property type="molecule type" value="Genomic_DNA"/>
</dbReference>
<keyword evidence="5" id="KW-0067">ATP-binding</keyword>
<dbReference type="PROSITE" id="PS00211">
    <property type="entry name" value="ABC_TRANSPORTER_1"/>
    <property type="match status" value="2"/>
</dbReference>
<dbReference type="AlphaFoldDB" id="A0AAD5TC04"/>
<dbReference type="SUPFAM" id="SSF52540">
    <property type="entry name" value="P-loop containing nucleoside triphosphate hydrolases"/>
    <property type="match status" value="2"/>
</dbReference>
<feature type="transmembrane region" description="Helical" evidence="8">
    <location>
        <begin position="439"/>
        <end position="468"/>
    </location>
</feature>
<dbReference type="Pfam" id="PF01061">
    <property type="entry name" value="ABC2_membrane"/>
    <property type="match status" value="2"/>
</dbReference>
<dbReference type="InterPro" id="IPR050352">
    <property type="entry name" value="ABCG_transporters"/>
</dbReference>
<feature type="transmembrane region" description="Helical" evidence="8">
    <location>
        <begin position="1108"/>
        <end position="1137"/>
    </location>
</feature>
<dbReference type="Pfam" id="PF00005">
    <property type="entry name" value="ABC_tran"/>
    <property type="match status" value="2"/>
</dbReference>
<feature type="transmembrane region" description="Helical" evidence="8">
    <location>
        <begin position="1168"/>
        <end position="1191"/>
    </location>
</feature>
<sequence length="1271" mass="139163">MDGFEHVLPVEVGVTSLSLYPGSTRRANRSNETAILSDISLRIPGSSLTAIMGGSGSGKTSLLNALAGRSNGFLSGTVTMNGRPASDYSGKIAYVQQNDQLLPFLTVRDTLRYAARLRLPNDMPIKKKYELVESVLLELNLKECADTIIGDDRRKGCSGGEKRRVSIGVQLLVNPSVIYMDEPTTGLDSTTSLSLIETLVSLCRRGRTVCISIHQPRTAIFSKFENVVLLTGGNLIYSGPCADVLDHFAKNAHPIPDKINPADFLIDVTSIDNRDAVAEEASKTRINLLVDAWASEKKQSGASPVWGQEAGDMELISQASTKDGTAVELPDGQLPGNRRMGASPLNQTIILAQRTFHNLLQDRLTLWGSVLEVVILAAAVGAIFFKLDETQQGILGRKASLYIVASVQNYLGLMFAVFKLSLEMKVFDRERLDRMYGVVPYLLGWLIANFALYTALACLFSVIIYYMIGLRTDSLAHLGVFMLGNVLMQFVTVSWAYFCIAWARDFATASLIANSFFTFLSTSSGFFIQLDQIPVYLRWFEHISYVTYGYRLLATNEFSGVTFACPDMPPGEKSCEGEVILKSLAFGVNDYTYPAVALLLNYVGLMVLAALVLQCKPQGGPTHAASVKKDKTKTEIRDEEAQSVENESSVPRVDIKLENVTLMLTKTSPTKSESAKTVTILDNISAEFKPGELSIILGASGAGKTSLMNVLMGRGLQAGPFTKTHQSGRILYRGIEMDDRAQIATMVSLCVQDDHHLLPGLSARETLRYSAILRLPAEIPEDEKIRRADKVLLELGLKSCADRLVGGEGVKGLSGGEKRRLSIGIQILTNPAVLIIDEPTSGLDAYTSHNLIVKLKSIASSGRTVICSIHQPRSDIVNLFDFSLLLARGGRTVFSGESSKMLPYFAQLDHPIPPFTNPADFALDLSSIDLRNAEAEAASRARVNELIRVWRTDAERDRALGVLTEDEPETSSKRLAGSASDLDLSALGYRSPARFGVALSVLVKRSMRNMLRQLKLASARIMQVVALAVIFALYFSRLHLTQPSVQSRFGLLQQQGSLIFVGMLNCIAVFPQELSLMRFEYRDNVYSVAAFFLSYCTNEFPFEVASALLYAVVTMFAIGLQASVTNFFVLAYLAFCLLNTGESLGIAFCAMVDSVGFSVQIMSTVMSLQVMMAGFLSVSMPGFLQGLNYVFITRYVARLLAVQEFDGLHFFCQPSEVAAGTCMYQTGSDALALLKFDDSHRAWVFNLIMVAVLTLGVRAIAFAVLWSRTKV</sequence>
<evidence type="ECO:0000313" key="10">
    <source>
        <dbReference type="EMBL" id="KAJ3169438.1"/>
    </source>
</evidence>
<feature type="transmembrane region" description="Helical" evidence="8">
    <location>
        <begin position="364"/>
        <end position="387"/>
    </location>
</feature>
<protein>
    <recommendedName>
        <fullName evidence="9">ABC transporter domain-containing protein</fullName>
    </recommendedName>
</protein>
<feature type="transmembrane region" description="Helical" evidence="8">
    <location>
        <begin position="1014"/>
        <end position="1035"/>
    </location>
</feature>
<dbReference type="PROSITE" id="PS50893">
    <property type="entry name" value="ABC_TRANSPORTER_2"/>
    <property type="match status" value="2"/>
</dbReference>
<feature type="domain" description="ABC transporter" evidence="9">
    <location>
        <begin position="12"/>
        <end position="257"/>
    </location>
</feature>
<feature type="transmembrane region" description="Helical" evidence="8">
    <location>
        <begin position="591"/>
        <end position="613"/>
    </location>
</feature>
<feature type="transmembrane region" description="Helical" evidence="8">
    <location>
        <begin position="511"/>
        <end position="530"/>
    </location>
</feature>
<dbReference type="GO" id="GO:0016887">
    <property type="term" value="F:ATP hydrolysis activity"/>
    <property type="evidence" value="ECO:0007669"/>
    <property type="project" value="InterPro"/>
</dbReference>
<dbReference type="InterPro" id="IPR017871">
    <property type="entry name" value="ABC_transporter-like_CS"/>
</dbReference>
<evidence type="ECO:0000256" key="2">
    <source>
        <dbReference type="ARBA" id="ARBA00022448"/>
    </source>
</evidence>
<keyword evidence="6 8" id="KW-1133">Transmembrane helix</keyword>
<proteinExistence type="predicted"/>
<keyword evidence="11" id="KW-1185">Reference proteome</keyword>
<feature type="transmembrane region" description="Helical" evidence="8">
    <location>
        <begin position="1084"/>
        <end position="1102"/>
    </location>
</feature>
<dbReference type="GO" id="GO:0005524">
    <property type="term" value="F:ATP binding"/>
    <property type="evidence" value="ECO:0007669"/>
    <property type="project" value="UniProtKB-KW"/>
</dbReference>
<evidence type="ECO:0000256" key="6">
    <source>
        <dbReference type="ARBA" id="ARBA00022989"/>
    </source>
</evidence>
<dbReference type="GO" id="GO:0016020">
    <property type="term" value="C:membrane"/>
    <property type="evidence" value="ECO:0007669"/>
    <property type="project" value="UniProtKB-SubCell"/>
</dbReference>
<evidence type="ECO:0000256" key="5">
    <source>
        <dbReference type="ARBA" id="ARBA00022840"/>
    </source>
</evidence>
<evidence type="ECO:0000256" key="7">
    <source>
        <dbReference type="ARBA" id="ARBA00023136"/>
    </source>
</evidence>
<feature type="transmembrane region" description="Helical" evidence="8">
    <location>
        <begin position="1055"/>
        <end position="1072"/>
    </location>
</feature>
<name>A0AAD5TC04_9FUNG</name>
<dbReference type="InterPro" id="IPR003439">
    <property type="entry name" value="ABC_transporter-like_ATP-bd"/>
</dbReference>
<dbReference type="InterPro" id="IPR043926">
    <property type="entry name" value="ABCG_dom"/>
</dbReference>
<feature type="transmembrane region" description="Helical" evidence="8">
    <location>
        <begin position="1144"/>
        <end position="1162"/>
    </location>
</feature>
<feature type="transmembrane region" description="Helical" evidence="8">
    <location>
        <begin position="399"/>
        <end position="418"/>
    </location>
</feature>
<dbReference type="Gene3D" id="3.40.50.300">
    <property type="entry name" value="P-loop containing nucleotide triphosphate hydrolases"/>
    <property type="match status" value="2"/>
</dbReference>
<keyword evidence="2" id="KW-0813">Transport</keyword>
<gene>
    <name evidence="10" type="ORF">HDU87_000609</name>
</gene>
<comment type="subcellular location">
    <subcellularLocation>
        <location evidence="1">Membrane</location>
        <topology evidence="1">Multi-pass membrane protein</topology>
    </subcellularLocation>
</comment>
<dbReference type="PANTHER" id="PTHR48041:SF119">
    <property type="entry name" value="ROA1P"/>
    <property type="match status" value="1"/>
</dbReference>
<dbReference type="InterPro" id="IPR013525">
    <property type="entry name" value="ABC2_TM"/>
</dbReference>
<dbReference type="PANTHER" id="PTHR48041">
    <property type="entry name" value="ABC TRANSPORTER G FAMILY MEMBER 28"/>
    <property type="match status" value="1"/>
</dbReference>
<dbReference type="InterPro" id="IPR003593">
    <property type="entry name" value="AAA+_ATPase"/>
</dbReference>
<evidence type="ECO:0000256" key="4">
    <source>
        <dbReference type="ARBA" id="ARBA00022741"/>
    </source>
</evidence>
<dbReference type="GO" id="GO:0140359">
    <property type="term" value="F:ABC-type transporter activity"/>
    <property type="evidence" value="ECO:0007669"/>
    <property type="project" value="InterPro"/>
</dbReference>
<feature type="transmembrane region" description="Helical" evidence="8">
    <location>
        <begin position="474"/>
        <end position="499"/>
    </location>
</feature>
<evidence type="ECO:0000256" key="8">
    <source>
        <dbReference type="SAM" id="Phobius"/>
    </source>
</evidence>
<keyword evidence="3 8" id="KW-0812">Transmembrane</keyword>
<evidence type="ECO:0000256" key="3">
    <source>
        <dbReference type="ARBA" id="ARBA00022692"/>
    </source>
</evidence>
<feature type="transmembrane region" description="Helical" evidence="8">
    <location>
        <begin position="1243"/>
        <end position="1266"/>
    </location>
</feature>
<evidence type="ECO:0000313" key="11">
    <source>
        <dbReference type="Proteomes" id="UP001212152"/>
    </source>
</evidence>
<keyword evidence="7 8" id="KW-0472">Membrane</keyword>
<dbReference type="Pfam" id="PF19055">
    <property type="entry name" value="ABC2_membrane_7"/>
    <property type="match status" value="2"/>
</dbReference>
<comment type="caution">
    <text evidence="10">The sequence shown here is derived from an EMBL/GenBank/DDBJ whole genome shotgun (WGS) entry which is preliminary data.</text>
</comment>
<dbReference type="SMART" id="SM00382">
    <property type="entry name" value="AAA"/>
    <property type="match status" value="2"/>
</dbReference>
<keyword evidence="4" id="KW-0547">Nucleotide-binding</keyword>
<evidence type="ECO:0000259" key="9">
    <source>
        <dbReference type="PROSITE" id="PS50893"/>
    </source>
</evidence>
<dbReference type="Proteomes" id="UP001212152">
    <property type="component" value="Unassembled WGS sequence"/>
</dbReference>
<feature type="domain" description="ABC transporter" evidence="9">
    <location>
        <begin position="655"/>
        <end position="914"/>
    </location>
</feature>
<evidence type="ECO:0000256" key="1">
    <source>
        <dbReference type="ARBA" id="ARBA00004141"/>
    </source>
</evidence>
<accession>A0AAD5TC04</accession>